<evidence type="ECO:0000313" key="3">
    <source>
        <dbReference type="EMBL" id="OEJ83975.1"/>
    </source>
</evidence>
<dbReference type="InterPro" id="IPR018020">
    <property type="entry name" value="OHCU_decarboxylase"/>
</dbReference>
<accession>A0A1E5RAP1</accession>
<dbReference type="PANTHER" id="PTHR37987">
    <property type="entry name" value="CHROMOSOME 9, WHOLE GENOME SHOTGUN SEQUENCE"/>
    <property type="match status" value="1"/>
</dbReference>
<evidence type="ECO:0000313" key="4">
    <source>
        <dbReference type="Proteomes" id="UP000095728"/>
    </source>
</evidence>
<dbReference type="InParanoid" id="A0A1E5RAP1"/>
<name>A0A1E5RAP1_9ASCO</name>
<reference evidence="4" key="1">
    <citation type="journal article" date="2016" name="Genome Announc.">
        <title>Genome sequences of three species of Hanseniaspora isolated from spontaneous wine fermentations.</title>
        <authorList>
            <person name="Sternes P.R."/>
            <person name="Lee D."/>
            <person name="Kutyna D.R."/>
            <person name="Borneman A.R."/>
        </authorList>
    </citation>
    <scope>NUCLEOTIDE SEQUENCE [LARGE SCALE GENOMIC DNA]</scope>
    <source>
        <strain evidence="4">AWRI3579</strain>
    </source>
</reference>
<dbReference type="InterPro" id="IPR036778">
    <property type="entry name" value="OHCU_decarboxylase_sf"/>
</dbReference>
<dbReference type="OrthoDB" id="5398391at2759"/>
<evidence type="ECO:0000259" key="2">
    <source>
        <dbReference type="Pfam" id="PF09349"/>
    </source>
</evidence>
<dbReference type="EMBL" id="LPNM01000008">
    <property type="protein sequence ID" value="OEJ83975.1"/>
    <property type="molecule type" value="Genomic_DNA"/>
</dbReference>
<dbReference type="GO" id="GO:0006144">
    <property type="term" value="P:purine nucleobase metabolic process"/>
    <property type="evidence" value="ECO:0007669"/>
    <property type="project" value="UniProtKB-KW"/>
</dbReference>
<dbReference type="Proteomes" id="UP000095728">
    <property type="component" value="Unassembled WGS sequence"/>
</dbReference>
<dbReference type="SUPFAM" id="SSF158694">
    <property type="entry name" value="UraD-Like"/>
    <property type="match status" value="1"/>
</dbReference>
<proteinExistence type="predicted"/>
<gene>
    <name evidence="3" type="ORF">AWRI3579_g2902</name>
</gene>
<dbReference type="AlphaFoldDB" id="A0A1E5RAP1"/>
<comment type="caution">
    <text evidence="3">The sequence shown here is derived from an EMBL/GenBank/DDBJ whole genome shotgun (WGS) entry which is preliminary data.</text>
</comment>
<sequence>MNTMSLPLSFGDFREKASLDEQIAFLDTLFEPTDSLIYFTLKNQLFQKRLATQVHSYDGLIELIRKTMLDLNTAAEEEGISSFKIDHLANIIGAHPRLGEPPKQLSVHSLSEQKNLGAGSNSPDDMETMKMKNELMQLNDQYEVAYPGLRFISFVNGRSRPEIMAEMRVRISSGHTWFQEVAIGINAMCDIALDRLHKYTDYTQRL</sequence>
<organism evidence="3 4">
    <name type="scientific">Hanseniaspora osmophila</name>
    <dbReference type="NCBI Taxonomy" id="56408"/>
    <lineage>
        <taxon>Eukaryota</taxon>
        <taxon>Fungi</taxon>
        <taxon>Dikarya</taxon>
        <taxon>Ascomycota</taxon>
        <taxon>Saccharomycotina</taxon>
        <taxon>Saccharomycetes</taxon>
        <taxon>Saccharomycodales</taxon>
        <taxon>Saccharomycodaceae</taxon>
        <taxon>Hanseniaspora</taxon>
    </lineage>
</organism>
<keyword evidence="1" id="KW-0659">Purine metabolism</keyword>
<dbReference type="Pfam" id="PF09349">
    <property type="entry name" value="OHCU_decarbox"/>
    <property type="match status" value="1"/>
</dbReference>
<feature type="domain" description="Oxo-4-hydroxy-4-carboxy-5-ureidoimidazoline decarboxylase" evidence="2">
    <location>
        <begin position="17"/>
        <end position="196"/>
    </location>
</feature>
<evidence type="ECO:0000256" key="1">
    <source>
        <dbReference type="ARBA" id="ARBA00022631"/>
    </source>
</evidence>
<keyword evidence="4" id="KW-1185">Reference proteome</keyword>
<dbReference type="PANTHER" id="PTHR37987:SF1">
    <property type="entry name" value="OXO-4-HYDROXY-4-CARBOXY-5-UREIDOIMIDAZOLINE DECARBOXYLASE DOMAIN-CONTAINING PROTEIN"/>
    <property type="match status" value="1"/>
</dbReference>
<protein>
    <recommendedName>
        <fullName evidence="2">Oxo-4-hydroxy-4-carboxy-5-ureidoimidazoline decarboxylase domain-containing protein</fullName>
    </recommendedName>
</protein>
<dbReference type="Gene3D" id="1.10.3330.10">
    <property type="entry name" value="Oxo-4-hydroxy-4-carboxy-5-ureidoimidazoline decarboxylase"/>
    <property type="match status" value="1"/>
</dbReference>